<comment type="caution">
    <text evidence="3">The sequence shown here is derived from an EMBL/GenBank/DDBJ whole genome shotgun (WGS) entry which is preliminary data.</text>
</comment>
<dbReference type="Gene3D" id="1.10.1530.10">
    <property type="match status" value="1"/>
</dbReference>
<dbReference type="InterPro" id="IPR043144">
    <property type="entry name" value="Mal/L-sulf/L-lact_DH-like_ah"/>
</dbReference>
<comment type="similarity">
    <text evidence="1">Belongs to the LDH2/MDH2 oxidoreductase family.</text>
</comment>
<dbReference type="InterPro" id="IPR043143">
    <property type="entry name" value="Mal/L-sulf/L-lact_DH-like_NADP"/>
</dbReference>
<dbReference type="Gene3D" id="3.30.1370.60">
    <property type="entry name" value="Hypothetical oxidoreductase yiak, domain 2"/>
    <property type="match status" value="1"/>
</dbReference>
<sequence>MPEFNDVHLRSFAETVFKAVGVPKRDAQIITDSLIQANLEGIDSHGISRLPVYVRRMMEGRISVRPCLRIIQHGSVLNVDGDNGLGQVVSFRSLEAAIPVAKKLGMAGVFIRRSNHNGTGSFYCQQVMQENMVLIAMTNTPPGIVPTGGREPRLGTNPVAFGFPVNDGPPLIVDLATSMVARGKVILAAREKKPIPKGWAVDENGMDTTDPSAALKGAMLPVGGAKGYALACAIEMFCGVLSGAAFGKNVVSIYEEKAGFAGVGHHFILYHVPHFMSLKEYGKQMDAFLRMLKDTPPSPNSDGVYYPGERRYQRYLQRKKRGIPLSDEVVKDLNDIAESLSVQGLSQGE</sequence>
<keyword evidence="4" id="KW-1185">Reference proteome</keyword>
<evidence type="ECO:0000256" key="2">
    <source>
        <dbReference type="ARBA" id="ARBA00023002"/>
    </source>
</evidence>
<dbReference type="Pfam" id="PF02615">
    <property type="entry name" value="Ldh_2"/>
    <property type="match status" value="1"/>
</dbReference>
<dbReference type="PANTHER" id="PTHR11091">
    <property type="entry name" value="OXIDOREDUCTASE-RELATED"/>
    <property type="match status" value="1"/>
</dbReference>
<dbReference type="PANTHER" id="PTHR11091:SF0">
    <property type="entry name" value="MALATE DEHYDROGENASE"/>
    <property type="match status" value="1"/>
</dbReference>
<evidence type="ECO:0000256" key="1">
    <source>
        <dbReference type="ARBA" id="ARBA00006056"/>
    </source>
</evidence>
<dbReference type="GO" id="GO:0016491">
    <property type="term" value="F:oxidoreductase activity"/>
    <property type="evidence" value="ECO:0007669"/>
    <property type="project" value="UniProtKB-KW"/>
</dbReference>
<dbReference type="RefSeq" id="WP_181733081.1">
    <property type="nucleotide sequence ID" value="NZ_JACEIR010000019.1"/>
</dbReference>
<dbReference type="InterPro" id="IPR003767">
    <property type="entry name" value="Malate/L-lactate_DH-like"/>
</dbReference>
<dbReference type="InterPro" id="IPR036111">
    <property type="entry name" value="Mal/L-sulfo/L-lacto_DH-like_sf"/>
</dbReference>
<gene>
    <name evidence="3" type="ORF">I8U20_14235</name>
</gene>
<protein>
    <submittedName>
        <fullName evidence="3">Ldh family oxidoreductase</fullName>
    </submittedName>
</protein>
<evidence type="ECO:0000313" key="3">
    <source>
        <dbReference type="EMBL" id="MBH8596450.1"/>
    </source>
</evidence>
<dbReference type="EMBL" id="JAECVW010000019">
    <property type="protein sequence ID" value="MBH8596450.1"/>
    <property type="molecule type" value="Genomic_DNA"/>
</dbReference>
<proteinExistence type="inferred from homology"/>
<name>A0A8I1AB73_THEIN</name>
<organism evidence="3 4">
    <name type="scientific">Thermoactinomyces intermedius</name>
    <dbReference type="NCBI Taxonomy" id="2024"/>
    <lineage>
        <taxon>Bacteria</taxon>
        <taxon>Bacillati</taxon>
        <taxon>Bacillota</taxon>
        <taxon>Bacilli</taxon>
        <taxon>Bacillales</taxon>
        <taxon>Thermoactinomycetaceae</taxon>
        <taxon>Thermoactinomyces</taxon>
    </lineage>
</organism>
<accession>A0A8I1AB73</accession>
<reference evidence="3 4" key="1">
    <citation type="submission" date="2020-12" db="EMBL/GenBank/DDBJ databases">
        <title>WGS of Thermoactinomyces spp.</title>
        <authorList>
            <person name="Cheng K."/>
        </authorList>
    </citation>
    <scope>NUCLEOTIDE SEQUENCE [LARGE SCALE GENOMIC DNA]</scope>
    <source>
        <strain evidence="4">CICC 10671\DSM 43846</strain>
    </source>
</reference>
<keyword evidence="2" id="KW-0560">Oxidoreductase</keyword>
<dbReference type="SUPFAM" id="SSF89733">
    <property type="entry name" value="L-sulfolactate dehydrogenase-like"/>
    <property type="match status" value="1"/>
</dbReference>
<dbReference type="Proteomes" id="UP000633619">
    <property type="component" value="Unassembled WGS sequence"/>
</dbReference>
<dbReference type="AlphaFoldDB" id="A0A8I1AB73"/>
<evidence type="ECO:0000313" key="4">
    <source>
        <dbReference type="Proteomes" id="UP000633619"/>
    </source>
</evidence>